<evidence type="ECO:0000256" key="4">
    <source>
        <dbReference type="ARBA" id="ARBA00023143"/>
    </source>
</evidence>
<keyword evidence="3" id="KW-0732">Signal</keyword>
<dbReference type="PANTHER" id="PTHR30381:SF0">
    <property type="entry name" value="FLAGELLAR P-RING PROTEIN"/>
    <property type="match status" value="1"/>
</dbReference>
<dbReference type="GO" id="GO:0071973">
    <property type="term" value="P:bacterial-type flagellum-dependent cell motility"/>
    <property type="evidence" value="ECO:0007669"/>
    <property type="project" value="InterPro"/>
</dbReference>
<name>A0AAW6TXM1_9BACT</name>
<keyword evidence="5" id="KW-0969">Cilium</keyword>
<organism evidence="5 6">
    <name type="scientific">Anaerobaca lacustris</name>
    <dbReference type="NCBI Taxonomy" id="3044600"/>
    <lineage>
        <taxon>Bacteria</taxon>
        <taxon>Pseudomonadati</taxon>
        <taxon>Planctomycetota</taxon>
        <taxon>Phycisphaerae</taxon>
        <taxon>Sedimentisphaerales</taxon>
        <taxon>Anaerobacaceae</taxon>
        <taxon>Anaerobaca</taxon>
    </lineage>
</organism>
<gene>
    <name evidence="5" type="ORF">QJ522_04095</name>
</gene>
<dbReference type="PANTHER" id="PTHR30381">
    <property type="entry name" value="FLAGELLAR P-RING PERIPLASMIC PROTEIN FLGI"/>
    <property type="match status" value="1"/>
</dbReference>
<dbReference type="Pfam" id="PF02119">
    <property type="entry name" value="FlgI"/>
    <property type="match status" value="1"/>
</dbReference>
<keyword evidence="4" id="KW-0975">Bacterial flagellum</keyword>
<dbReference type="Proteomes" id="UP001431776">
    <property type="component" value="Unassembled WGS sequence"/>
</dbReference>
<dbReference type="InterPro" id="IPR011989">
    <property type="entry name" value="ARM-like"/>
</dbReference>
<evidence type="ECO:0000256" key="3">
    <source>
        <dbReference type="ARBA" id="ARBA00022729"/>
    </source>
</evidence>
<dbReference type="EMBL" id="JASCXX010000003">
    <property type="protein sequence ID" value="MDI6448218.1"/>
    <property type="molecule type" value="Genomic_DNA"/>
</dbReference>
<dbReference type="InterPro" id="IPR001782">
    <property type="entry name" value="Flag_FlgI"/>
</dbReference>
<dbReference type="GO" id="GO:0030288">
    <property type="term" value="C:outer membrane-bounded periplasmic space"/>
    <property type="evidence" value="ECO:0007669"/>
    <property type="project" value="InterPro"/>
</dbReference>
<proteinExistence type="predicted"/>
<keyword evidence="6" id="KW-1185">Reference proteome</keyword>
<dbReference type="PRINTS" id="PR01010">
    <property type="entry name" value="FLGPRINGFLGI"/>
</dbReference>
<dbReference type="Gene3D" id="1.25.10.10">
    <property type="entry name" value="Leucine-rich Repeat Variant"/>
    <property type="match status" value="1"/>
</dbReference>
<keyword evidence="5" id="KW-0966">Cell projection</keyword>
<dbReference type="AlphaFoldDB" id="A0AAW6TXM1"/>
<dbReference type="GO" id="GO:0009428">
    <property type="term" value="C:bacterial-type flagellum basal body, distal rod, P ring"/>
    <property type="evidence" value="ECO:0007669"/>
    <property type="project" value="InterPro"/>
</dbReference>
<accession>A0AAW6TXM1</accession>
<protein>
    <submittedName>
        <fullName evidence="5">Flagellar basal body P-ring protein FlgI</fullName>
    </submittedName>
</protein>
<evidence type="ECO:0000256" key="2">
    <source>
        <dbReference type="ARBA" id="ARBA00004117"/>
    </source>
</evidence>
<dbReference type="GO" id="GO:0005198">
    <property type="term" value="F:structural molecule activity"/>
    <property type="evidence" value="ECO:0007669"/>
    <property type="project" value="InterPro"/>
</dbReference>
<dbReference type="InterPro" id="IPR016024">
    <property type="entry name" value="ARM-type_fold"/>
</dbReference>
<keyword evidence="5" id="KW-0282">Flagellum</keyword>
<dbReference type="RefSeq" id="WP_349243624.1">
    <property type="nucleotide sequence ID" value="NZ_JASCXX010000003.1"/>
</dbReference>
<evidence type="ECO:0000313" key="5">
    <source>
        <dbReference type="EMBL" id="MDI6448218.1"/>
    </source>
</evidence>
<reference evidence="5" key="1">
    <citation type="submission" date="2023-05" db="EMBL/GenBank/DDBJ databases">
        <title>Anaerotaeda fermentans gen. nov., sp. nov., a novel anaerobic planctomycete of the new family within the order Sedimentisphaerales isolated from Taman Peninsula, Russia.</title>
        <authorList>
            <person name="Khomyakova M.A."/>
            <person name="Merkel A.Y."/>
            <person name="Slobodkin A.I."/>
        </authorList>
    </citation>
    <scope>NUCLEOTIDE SEQUENCE</scope>
    <source>
        <strain evidence="5">M17dextr</strain>
    </source>
</reference>
<comment type="function">
    <text evidence="1">Assembles around the rod to form the L-ring and probably protects the motor/basal body from shearing forces during rotation.</text>
</comment>
<dbReference type="PROSITE" id="PS51257">
    <property type="entry name" value="PROKAR_LIPOPROTEIN"/>
    <property type="match status" value="1"/>
</dbReference>
<evidence type="ECO:0000256" key="1">
    <source>
        <dbReference type="ARBA" id="ARBA00002591"/>
    </source>
</evidence>
<evidence type="ECO:0000313" key="6">
    <source>
        <dbReference type="Proteomes" id="UP001431776"/>
    </source>
</evidence>
<dbReference type="SUPFAM" id="SSF48371">
    <property type="entry name" value="ARM repeat"/>
    <property type="match status" value="1"/>
</dbReference>
<sequence length="540" mass="57659">MRTSLGQLAFGAGLLLGLMAVTGCGPKDKPVATIDPAIARDLGATIGSVAEVIRPEPLAVEGYGLVGGLAGTGSGACPPDVRAYLKQYIMAQVPGGSVAPDNLINSRTTAVVRLEGLVPATCSRGDRFDVKVTPIAGADTTSLHGGWLYKADLKMAGMFGASSRTLAVVEGPIFINMIAVAETDPTTGYVLGGGVSQFDYVGAISLRRPDFAMASTIRNRLNERYGVDTARALSPRAVEFMIPPDYRGRRARFVSMVAATFLEGSSEGAPARIQALAGQLVESQDKEASEIALEAIGRESLPRLRSLLSTPDEEVRLRAARCALGLRDDMALETLRTIAQDEASPYRLEALHAVLVSSRRNDAVSLARRMLRDKDVRMVLAAYEALRRMEDVAVRRELVGRSFHLEQIAQTDRKAIYVSRSGSPRVVVFGAPLDCHDNIFVEAANETVVVNSRAGQDHVSLTRKDPGRPGVIGPIRSGFSIGEIVRVLGSERQRADAERLSGLGIPYADVTAVLEQLCAKDAVTAEFWAGPLPKIGGIVK</sequence>
<comment type="subcellular location">
    <subcellularLocation>
        <location evidence="2">Bacterial flagellum basal body</location>
    </subcellularLocation>
</comment>
<comment type="caution">
    <text evidence="5">The sequence shown here is derived from an EMBL/GenBank/DDBJ whole genome shotgun (WGS) entry which is preliminary data.</text>
</comment>